<feature type="transmembrane region" description="Helical" evidence="6">
    <location>
        <begin position="182"/>
        <end position="208"/>
    </location>
</feature>
<dbReference type="PANTHER" id="PTHR13285">
    <property type="entry name" value="ACYLTRANSFERASE"/>
    <property type="match status" value="1"/>
</dbReference>
<name>A0A2P5HZ29_DIAHE</name>
<dbReference type="OrthoDB" id="420606at2759"/>
<evidence type="ECO:0000256" key="2">
    <source>
        <dbReference type="ARBA" id="ARBA00010323"/>
    </source>
</evidence>
<feature type="transmembrane region" description="Helical" evidence="6">
    <location>
        <begin position="63"/>
        <end position="81"/>
    </location>
</feature>
<dbReference type="STRING" id="158607.A0A2P5HZ29"/>
<comment type="caution">
    <text evidence="7">The sequence shown here is derived from an EMBL/GenBank/DDBJ whole genome shotgun (WGS) entry which is preliminary data.</text>
</comment>
<evidence type="ECO:0000256" key="3">
    <source>
        <dbReference type="ARBA" id="ARBA00022692"/>
    </source>
</evidence>
<gene>
    <name evidence="7" type="ORF">DHEL01_v206107</name>
</gene>
<reference evidence="7" key="1">
    <citation type="submission" date="2017-09" db="EMBL/GenBank/DDBJ databases">
        <title>Polyketide synthases of a Diaporthe helianthi virulent isolate.</title>
        <authorList>
            <person name="Baroncelli R."/>
        </authorList>
    </citation>
    <scope>NUCLEOTIDE SEQUENCE [LARGE SCALE GENOMIC DNA]</scope>
    <source>
        <strain evidence="7">7/96</strain>
    </source>
</reference>
<dbReference type="EMBL" id="MAVT02000479">
    <property type="protein sequence ID" value="POS75495.1"/>
    <property type="molecule type" value="Genomic_DNA"/>
</dbReference>
<dbReference type="GO" id="GO:0006506">
    <property type="term" value="P:GPI anchor biosynthetic process"/>
    <property type="evidence" value="ECO:0007669"/>
    <property type="project" value="TreeGrafter"/>
</dbReference>
<comment type="similarity">
    <text evidence="2">Belongs to the membrane-bound acyltransferase family.</text>
</comment>
<feature type="transmembrane region" description="Helical" evidence="6">
    <location>
        <begin position="526"/>
        <end position="547"/>
    </location>
</feature>
<evidence type="ECO:0000256" key="4">
    <source>
        <dbReference type="ARBA" id="ARBA00022989"/>
    </source>
</evidence>
<keyword evidence="4 6" id="KW-1133">Transmembrane helix</keyword>
<feature type="transmembrane region" description="Helical" evidence="6">
    <location>
        <begin position="383"/>
        <end position="407"/>
    </location>
</feature>
<keyword evidence="8" id="KW-1185">Reference proteome</keyword>
<keyword evidence="5 6" id="KW-0472">Membrane</keyword>
<dbReference type="InterPro" id="IPR051085">
    <property type="entry name" value="MB_O-acyltransferase"/>
</dbReference>
<evidence type="ECO:0000256" key="6">
    <source>
        <dbReference type="SAM" id="Phobius"/>
    </source>
</evidence>
<organism evidence="7 8">
    <name type="scientific">Diaporthe helianthi</name>
    <dbReference type="NCBI Taxonomy" id="158607"/>
    <lineage>
        <taxon>Eukaryota</taxon>
        <taxon>Fungi</taxon>
        <taxon>Dikarya</taxon>
        <taxon>Ascomycota</taxon>
        <taxon>Pezizomycotina</taxon>
        <taxon>Sordariomycetes</taxon>
        <taxon>Sordariomycetidae</taxon>
        <taxon>Diaporthales</taxon>
        <taxon>Diaporthaceae</taxon>
        <taxon>Diaporthe</taxon>
    </lineage>
</organism>
<protein>
    <submittedName>
        <fullName evidence="7">MBOAT family protein</fullName>
    </submittedName>
</protein>
<dbReference type="AlphaFoldDB" id="A0A2P5HZ29"/>
<dbReference type="GO" id="GO:0005783">
    <property type="term" value="C:endoplasmic reticulum"/>
    <property type="evidence" value="ECO:0007669"/>
    <property type="project" value="TreeGrafter"/>
</dbReference>
<dbReference type="InterPro" id="IPR004299">
    <property type="entry name" value="MBOAT_fam"/>
</dbReference>
<keyword evidence="3 6" id="KW-0812">Transmembrane</keyword>
<sequence>MSPLSFLRSVYTLDTLDTRFTTSSATSYKTVIDSRGERDVRDAQKEKIISRAPPSKWKTPEFYLYYVVVSICIPLMLWIPYTVSRRMALQYPATQSDADRRKLPTLDTINTNTGCQMAGFLDNTDSQYRSFRQNVPYLALLLVLHPLLRKLWSKFKPLPPQGKVPSADQGEARLEQRASFDFTFAIIFLAALHGFSMFKVIVILWINYNIATRLPRRLVPATTWVFNIATLFANEICQGYHYRDIAAVISGTSPFLLRTVPVHNGLVDWGVWLDSWSGIMGRWEVLFNITVLRLISFNLDYYWSMDHRRTSSIEKKQLDPAALSEQDRVKIPAHERDYSFRNYLAYALYAPLYLTGPILTFNDYISQLRYRPHSIETNRTVRYAVRFLLCLLCMELILHFVYVGAISSSLPVWDSYTPAQLSLLSFQNLIIIWLKLLLPWRFFRLWSLVDGIDPPENMVRCVTNNFSTLSFWRGWHRSYNKWLIRYIWIPLGGASFATLYSSLRSIAGYLIIFTFVALWHDIQLRLLIWAWLIVLFILPEVLARMFVTKKMFGGNETRYRMACCVGGAANTLMMMSANLVGFAFGLDGLQSIISGMFQSFSGVVFLITALSAIFVGVQVMFEIREAEARKGIALKC</sequence>
<dbReference type="GO" id="GO:0016020">
    <property type="term" value="C:membrane"/>
    <property type="evidence" value="ECO:0007669"/>
    <property type="project" value="UniProtKB-SubCell"/>
</dbReference>
<proteinExistence type="inferred from homology"/>
<evidence type="ECO:0000256" key="5">
    <source>
        <dbReference type="ARBA" id="ARBA00023136"/>
    </source>
</evidence>
<dbReference type="Proteomes" id="UP000094444">
    <property type="component" value="Unassembled WGS sequence"/>
</dbReference>
<comment type="subcellular location">
    <subcellularLocation>
        <location evidence="1">Membrane</location>
        <topology evidence="1">Multi-pass membrane protein</topology>
    </subcellularLocation>
</comment>
<feature type="transmembrane region" description="Helical" evidence="6">
    <location>
        <begin position="343"/>
        <end position="362"/>
    </location>
</feature>
<feature type="transmembrane region" description="Helical" evidence="6">
    <location>
        <begin position="487"/>
        <end position="520"/>
    </location>
</feature>
<feature type="transmembrane region" description="Helical" evidence="6">
    <location>
        <begin position="419"/>
        <end position="438"/>
    </location>
</feature>
<dbReference type="PANTHER" id="PTHR13285:SF18">
    <property type="entry name" value="PROTEIN-CYSTEINE N-PALMITOYLTRANSFERASE RASP"/>
    <property type="match status" value="1"/>
</dbReference>
<feature type="transmembrane region" description="Helical" evidence="6">
    <location>
        <begin position="559"/>
        <end position="584"/>
    </location>
</feature>
<feature type="transmembrane region" description="Helical" evidence="6">
    <location>
        <begin position="596"/>
        <end position="621"/>
    </location>
</feature>
<dbReference type="Pfam" id="PF03062">
    <property type="entry name" value="MBOAT"/>
    <property type="match status" value="1"/>
</dbReference>
<dbReference type="GO" id="GO:0008374">
    <property type="term" value="F:O-acyltransferase activity"/>
    <property type="evidence" value="ECO:0007669"/>
    <property type="project" value="TreeGrafter"/>
</dbReference>
<dbReference type="FunCoup" id="A0A2P5HZ29">
    <property type="interactions" value="154"/>
</dbReference>
<accession>A0A2P5HZ29</accession>
<evidence type="ECO:0000256" key="1">
    <source>
        <dbReference type="ARBA" id="ARBA00004141"/>
    </source>
</evidence>
<dbReference type="InParanoid" id="A0A2P5HZ29"/>
<evidence type="ECO:0000313" key="8">
    <source>
        <dbReference type="Proteomes" id="UP000094444"/>
    </source>
</evidence>
<evidence type="ECO:0000313" key="7">
    <source>
        <dbReference type="EMBL" id="POS75495.1"/>
    </source>
</evidence>